<keyword evidence="2 5" id="KW-0479">Metal-binding</keyword>
<evidence type="ECO:0000256" key="6">
    <source>
        <dbReference type="SAM" id="MobiDB-lite"/>
    </source>
</evidence>
<dbReference type="GO" id="GO:0051536">
    <property type="term" value="F:iron-sulfur cluster binding"/>
    <property type="evidence" value="ECO:0007669"/>
    <property type="project" value="UniProtKB-KW"/>
</dbReference>
<evidence type="ECO:0000256" key="5">
    <source>
        <dbReference type="PIRSR" id="PIRSR004869-50"/>
    </source>
</evidence>
<name>A0A6M1RRB5_9BACT</name>
<dbReference type="RefSeq" id="WP_165105266.1">
    <property type="nucleotide sequence ID" value="NZ_JAAKYA010000006.1"/>
</dbReference>
<protein>
    <submittedName>
        <fullName evidence="8">Radical SAM protein</fullName>
    </submittedName>
</protein>
<evidence type="ECO:0000256" key="2">
    <source>
        <dbReference type="ARBA" id="ARBA00022723"/>
    </source>
</evidence>
<accession>A0A6M1RRB5</accession>
<feature type="domain" description="Radical SAM core" evidence="7">
    <location>
        <begin position="116"/>
        <end position="242"/>
    </location>
</feature>
<feature type="binding site" evidence="5">
    <location>
        <position position="128"/>
    </location>
    <ligand>
        <name>[4Fe-4S] cluster</name>
        <dbReference type="ChEBI" id="CHEBI:49883"/>
        <note>4Fe-4S-S-AdoMet</note>
    </ligand>
</feature>
<feature type="region of interest" description="Disordered" evidence="6">
    <location>
        <begin position="1"/>
        <end position="39"/>
    </location>
</feature>
<dbReference type="SFLD" id="SFLDG01099">
    <property type="entry name" value="Uncharacterised_Radical_SAM_Su"/>
    <property type="match status" value="1"/>
</dbReference>
<dbReference type="SFLD" id="SFLDS00029">
    <property type="entry name" value="Radical_SAM"/>
    <property type="match status" value="1"/>
</dbReference>
<dbReference type="AlphaFoldDB" id="A0A6M1RRB5"/>
<dbReference type="SUPFAM" id="SSF102114">
    <property type="entry name" value="Radical SAM enzymes"/>
    <property type="match status" value="1"/>
</dbReference>
<dbReference type="Pfam" id="PF04055">
    <property type="entry name" value="Radical_SAM"/>
    <property type="match status" value="1"/>
</dbReference>
<feature type="compositionally biased region" description="Polar residues" evidence="6">
    <location>
        <begin position="26"/>
        <end position="39"/>
    </location>
</feature>
<dbReference type="InterPro" id="IPR058240">
    <property type="entry name" value="rSAM_sf"/>
</dbReference>
<dbReference type="InterPro" id="IPR040085">
    <property type="entry name" value="MJ0674-like"/>
</dbReference>
<proteinExistence type="predicted"/>
<reference evidence="8 9" key="1">
    <citation type="submission" date="2020-02" db="EMBL/GenBank/DDBJ databases">
        <title>Draft genome sequence of Limisphaera ngatamarikiensis NGM72.4T, a thermophilic Verrucomicrobia grouped in subdivision 3.</title>
        <authorList>
            <person name="Carere C.R."/>
            <person name="Steen J."/>
            <person name="Hugenholtz P."/>
            <person name="Stott M.B."/>
        </authorList>
    </citation>
    <scope>NUCLEOTIDE SEQUENCE [LARGE SCALE GENOMIC DNA]</scope>
    <source>
        <strain evidence="8 9">NGM72.4</strain>
    </source>
</reference>
<feature type="compositionally biased region" description="Basic residues" evidence="6">
    <location>
        <begin position="1"/>
        <end position="11"/>
    </location>
</feature>
<evidence type="ECO:0000256" key="1">
    <source>
        <dbReference type="ARBA" id="ARBA00022691"/>
    </source>
</evidence>
<comment type="cofactor">
    <cofactor evidence="5">
        <name>[4Fe-4S] cluster</name>
        <dbReference type="ChEBI" id="CHEBI:49883"/>
    </cofactor>
    <text evidence="5">Binds 1 [4Fe-4S] cluster. The cluster is coordinated with 3 cysteines and an exchangeable S-adenosyl-L-methionine.</text>
</comment>
<keyword evidence="9" id="KW-1185">Reference proteome</keyword>
<evidence type="ECO:0000313" key="9">
    <source>
        <dbReference type="Proteomes" id="UP000477311"/>
    </source>
</evidence>
<dbReference type="GO" id="GO:0003824">
    <property type="term" value="F:catalytic activity"/>
    <property type="evidence" value="ECO:0007669"/>
    <property type="project" value="InterPro"/>
</dbReference>
<keyword evidence="1 5" id="KW-0949">S-adenosyl-L-methionine</keyword>
<organism evidence="8 9">
    <name type="scientific">Limisphaera ngatamarikiensis</name>
    <dbReference type="NCBI Taxonomy" id="1324935"/>
    <lineage>
        <taxon>Bacteria</taxon>
        <taxon>Pseudomonadati</taxon>
        <taxon>Verrucomicrobiota</taxon>
        <taxon>Verrucomicrobiia</taxon>
        <taxon>Limisphaerales</taxon>
        <taxon>Limisphaeraceae</taxon>
        <taxon>Limisphaera</taxon>
    </lineage>
</organism>
<feature type="binding site" evidence="5">
    <location>
        <position position="121"/>
    </location>
    <ligand>
        <name>[4Fe-4S] cluster</name>
        <dbReference type="ChEBI" id="CHEBI:49883"/>
        <note>4Fe-4S-S-AdoMet</note>
    </ligand>
</feature>
<sequence length="354" mass="39278">MNHKSNIKHHTPPPAAATGPNHALRNHQNLPPHTAPQPQTWPAYLRLAQTGELRQRAEQARQALAACRVCPRNCGVNRLSDETGICGIGRLARVASAFPHFGEEDCLRGWRGSGTIFLGGCNLRCVFCQNHDISHRPAGEPMSPQTLAKLMLALQDAGCHNINWVTPSHVVPQLLEALALAAEAGLHLPIVFNSSGYDSLETLRWLDGVVDIYMPDFKFWSAEVARRLTHAPDYPAIARAAIREMHRQVGDLELDEHGLARRGLLVRHLVMPENLAGTADVAAWLAREISPRTYFNLMDQYHPAGRVLSPTGRQLWPELTRRITRAEYQCARSAAEQAGLTRFDERLRPGDTGP</sequence>
<dbReference type="Proteomes" id="UP000477311">
    <property type="component" value="Unassembled WGS sequence"/>
</dbReference>
<dbReference type="InterPro" id="IPR016431">
    <property type="entry name" value="Pyrv-formate_lyase-activ_prd"/>
</dbReference>
<dbReference type="InterPro" id="IPR013785">
    <property type="entry name" value="Aldolase_TIM"/>
</dbReference>
<keyword evidence="3 5" id="KW-0408">Iron</keyword>
<dbReference type="EMBL" id="JAAKYA010000006">
    <property type="protein sequence ID" value="NGO37994.1"/>
    <property type="molecule type" value="Genomic_DNA"/>
</dbReference>
<comment type="caution">
    <text evidence="8">The sequence shown here is derived from an EMBL/GenBank/DDBJ whole genome shotgun (WGS) entry which is preliminary data.</text>
</comment>
<dbReference type="Gene3D" id="3.20.20.70">
    <property type="entry name" value="Aldolase class I"/>
    <property type="match status" value="1"/>
</dbReference>
<dbReference type="PIRSF" id="PIRSF004869">
    <property type="entry name" value="PflX_prd"/>
    <property type="match status" value="1"/>
</dbReference>
<dbReference type="GO" id="GO:0046872">
    <property type="term" value="F:metal ion binding"/>
    <property type="evidence" value="ECO:0007669"/>
    <property type="project" value="UniProtKB-KW"/>
</dbReference>
<feature type="binding site" evidence="5">
    <location>
        <position position="125"/>
    </location>
    <ligand>
        <name>[4Fe-4S] cluster</name>
        <dbReference type="ChEBI" id="CHEBI:49883"/>
        <note>4Fe-4S-S-AdoMet</note>
    </ligand>
</feature>
<keyword evidence="4 5" id="KW-0411">Iron-sulfur</keyword>
<evidence type="ECO:0000313" key="8">
    <source>
        <dbReference type="EMBL" id="NGO37994.1"/>
    </source>
</evidence>
<dbReference type="PANTHER" id="PTHR43075:SF1">
    <property type="entry name" value="FORMATE LYASE ACTIVATING ENZYME, PUTATIVE (AFU_ORTHOLOGUE AFUA_2G15630)-RELATED"/>
    <property type="match status" value="1"/>
</dbReference>
<evidence type="ECO:0000256" key="4">
    <source>
        <dbReference type="ARBA" id="ARBA00023014"/>
    </source>
</evidence>
<dbReference type="InterPro" id="IPR007197">
    <property type="entry name" value="rSAM"/>
</dbReference>
<evidence type="ECO:0000256" key="3">
    <source>
        <dbReference type="ARBA" id="ARBA00023004"/>
    </source>
</evidence>
<dbReference type="PANTHER" id="PTHR43075">
    <property type="entry name" value="FORMATE LYASE ACTIVATING ENZYME, PUTATIVE (AFU_ORTHOLOGUE AFUA_2G15630)-RELATED"/>
    <property type="match status" value="1"/>
</dbReference>
<gene>
    <name evidence="8" type="ORF">G4L39_01095</name>
</gene>
<evidence type="ECO:0000259" key="7">
    <source>
        <dbReference type="Pfam" id="PF04055"/>
    </source>
</evidence>